<organism evidence="2 3">
    <name type="scientific">Thioalbus denitrificans</name>
    <dbReference type="NCBI Taxonomy" id="547122"/>
    <lineage>
        <taxon>Bacteria</taxon>
        <taxon>Pseudomonadati</taxon>
        <taxon>Pseudomonadota</taxon>
        <taxon>Gammaproteobacteria</taxon>
        <taxon>Chromatiales</taxon>
        <taxon>Ectothiorhodospiraceae</taxon>
        <taxon>Thioalbus</taxon>
    </lineage>
</organism>
<keyword evidence="1" id="KW-1133">Transmembrane helix</keyword>
<proteinExistence type="predicted"/>
<evidence type="ECO:0000313" key="2">
    <source>
        <dbReference type="EMBL" id="RCX31856.1"/>
    </source>
</evidence>
<reference evidence="2 3" key="1">
    <citation type="submission" date="2018-07" db="EMBL/GenBank/DDBJ databases">
        <title>Genomic Encyclopedia of Type Strains, Phase IV (KMG-IV): sequencing the most valuable type-strain genomes for metagenomic binning, comparative biology and taxonomic classification.</title>
        <authorList>
            <person name="Goeker M."/>
        </authorList>
    </citation>
    <scope>NUCLEOTIDE SEQUENCE [LARGE SCALE GENOMIC DNA]</scope>
    <source>
        <strain evidence="2 3">DSM 26407</strain>
    </source>
</reference>
<keyword evidence="1" id="KW-0472">Membrane</keyword>
<protein>
    <recommendedName>
        <fullName evidence="4">Toxin CptA</fullName>
    </recommendedName>
</protein>
<dbReference type="EMBL" id="QPJY01000002">
    <property type="protein sequence ID" value="RCX31856.1"/>
    <property type="molecule type" value="Genomic_DNA"/>
</dbReference>
<dbReference type="Proteomes" id="UP000252707">
    <property type="component" value="Unassembled WGS sequence"/>
</dbReference>
<evidence type="ECO:0000313" key="3">
    <source>
        <dbReference type="Proteomes" id="UP000252707"/>
    </source>
</evidence>
<sequence length="152" mass="16438">MSSGSEPCLRIEPRATAPERLYHLLTHGLALGAVMLSGAPAWSLVPVAPAVGWSLLRVWRRRVARRGRAALAAVSVDAGGRWWVEDGTGQRHEVVPTGPGLTGRWLVHARLRRRDGAHYTLLVTAGGAEEEMLRRLRRRLGAGTSAAAAEEP</sequence>
<feature type="transmembrane region" description="Helical" evidence="1">
    <location>
        <begin position="29"/>
        <end position="56"/>
    </location>
</feature>
<evidence type="ECO:0008006" key="4">
    <source>
        <dbReference type="Google" id="ProtNLM"/>
    </source>
</evidence>
<gene>
    <name evidence="2" type="ORF">DFQ59_102203</name>
</gene>
<evidence type="ECO:0000256" key="1">
    <source>
        <dbReference type="SAM" id="Phobius"/>
    </source>
</evidence>
<accession>A0A369CGQ0</accession>
<dbReference type="OrthoDB" id="4242299at2"/>
<name>A0A369CGQ0_9GAMM</name>
<keyword evidence="1" id="KW-0812">Transmembrane</keyword>
<comment type="caution">
    <text evidence="2">The sequence shown here is derived from an EMBL/GenBank/DDBJ whole genome shotgun (WGS) entry which is preliminary data.</text>
</comment>
<dbReference type="AlphaFoldDB" id="A0A369CGQ0"/>
<keyword evidence="3" id="KW-1185">Reference proteome</keyword>
<dbReference type="RefSeq" id="WP_114278695.1">
    <property type="nucleotide sequence ID" value="NZ_QPJY01000002.1"/>
</dbReference>